<accession>A0A0K2V373</accession>
<protein>
    <submittedName>
        <fullName evidence="1">Uncharacterized protein</fullName>
    </submittedName>
</protein>
<dbReference type="AlphaFoldDB" id="A0A0K2V373"/>
<dbReference type="EMBL" id="HACA01027578">
    <property type="protein sequence ID" value="CDW44939.1"/>
    <property type="molecule type" value="Transcribed_RNA"/>
</dbReference>
<proteinExistence type="predicted"/>
<feature type="non-terminal residue" evidence="1">
    <location>
        <position position="1"/>
    </location>
</feature>
<name>A0A0K2V373_LEPSM</name>
<sequence length="34" mass="3765">SPSFPKSMLMQNKGYLSTLLNCKHPSGSNKLSLR</sequence>
<organism evidence="1">
    <name type="scientific">Lepeophtheirus salmonis</name>
    <name type="common">Salmon louse</name>
    <name type="synonym">Caligus salmonis</name>
    <dbReference type="NCBI Taxonomy" id="72036"/>
    <lineage>
        <taxon>Eukaryota</taxon>
        <taxon>Metazoa</taxon>
        <taxon>Ecdysozoa</taxon>
        <taxon>Arthropoda</taxon>
        <taxon>Crustacea</taxon>
        <taxon>Multicrustacea</taxon>
        <taxon>Hexanauplia</taxon>
        <taxon>Copepoda</taxon>
        <taxon>Siphonostomatoida</taxon>
        <taxon>Caligidae</taxon>
        <taxon>Lepeophtheirus</taxon>
    </lineage>
</organism>
<evidence type="ECO:0000313" key="1">
    <source>
        <dbReference type="EMBL" id="CDW44939.1"/>
    </source>
</evidence>
<reference evidence="1" key="1">
    <citation type="submission" date="2014-05" db="EMBL/GenBank/DDBJ databases">
        <authorList>
            <person name="Chronopoulou M."/>
        </authorList>
    </citation>
    <scope>NUCLEOTIDE SEQUENCE</scope>
    <source>
        <tissue evidence="1">Whole organism</tissue>
    </source>
</reference>